<dbReference type="InterPro" id="IPR036291">
    <property type="entry name" value="NAD(P)-bd_dom_sf"/>
</dbReference>
<dbReference type="InterPro" id="IPR017476">
    <property type="entry name" value="UDP-Glc/GDP-Man"/>
</dbReference>
<evidence type="ECO:0000313" key="6">
    <source>
        <dbReference type="Proteomes" id="UP001589608"/>
    </source>
</evidence>
<dbReference type="InterPro" id="IPR014026">
    <property type="entry name" value="UDP-Glc/GDP-Man_DH_dimer"/>
</dbReference>
<dbReference type="InterPro" id="IPR028359">
    <property type="entry name" value="UDP_ManNAc/GlcNAc_DH"/>
</dbReference>
<dbReference type="EMBL" id="JBHMCA010000090">
    <property type="protein sequence ID" value="MFB9451726.1"/>
    <property type="molecule type" value="Genomic_DNA"/>
</dbReference>
<dbReference type="PANTHER" id="PTHR43491">
    <property type="entry name" value="UDP-N-ACETYL-D-MANNOSAMINE DEHYDROGENASE"/>
    <property type="match status" value="1"/>
</dbReference>
<evidence type="ECO:0000256" key="3">
    <source>
        <dbReference type="PIRNR" id="PIRNR000124"/>
    </source>
</evidence>
<dbReference type="Pfam" id="PF03720">
    <property type="entry name" value="UDPG_MGDP_dh_C"/>
    <property type="match status" value="1"/>
</dbReference>
<dbReference type="SUPFAM" id="SSF52413">
    <property type="entry name" value="UDP-glucose/GDP-mannose dehydrogenase C-terminal domain"/>
    <property type="match status" value="1"/>
</dbReference>
<dbReference type="Gene3D" id="3.40.50.720">
    <property type="entry name" value="NAD(P)-binding Rossmann-like Domain"/>
    <property type="match status" value="2"/>
</dbReference>
<accession>A0ABV5MS71</accession>
<dbReference type="InterPro" id="IPR001732">
    <property type="entry name" value="UDP-Glc/GDP-Man_DH_N"/>
</dbReference>
<dbReference type="InterPro" id="IPR008927">
    <property type="entry name" value="6-PGluconate_DH-like_C_sf"/>
</dbReference>
<keyword evidence="1" id="KW-0560">Oxidoreductase</keyword>
<comment type="caution">
    <text evidence="5">The sequence shown here is derived from an EMBL/GenBank/DDBJ whole genome shotgun (WGS) entry which is preliminary data.</text>
</comment>
<keyword evidence="6" id="KW-1185">Reference proteome</keyword>
<dbReference type="PIRSF" id="PIRSF000124">
    <property type="entry name" value="UDPglc_GDPman_dh"/>
    <property type="match status" value="1"/>
</dbReference>
<name>A0ABV5MS71_9ACTN</name>
<sequence>MTSDVTVCGLGYVGLALAHGASLAGLRVTGYDIDAGVVEALGAGRSHVDDVSDADLAAMAANGFTATTDPTVLAGSDVVTICVPTPLDYLGQPDLGPVRAASAAVATQLRPGMLVVLESTSYPGTTEEVVRPILEKGSGLNAGIDFHLAFSPERIDPGNSFATLANTPKVVGGATGACAAAATAFYERFIEKVVAAKGTREAEMAKLLENTYRHVNIGLVNEIAMLCHSLGIDVWNVIECASSKPFGFHPFRPGPGVGGHCIPVDPHYLAYRARELGLTTGLIERAEQINAGMPGYVVDRCEDLVRRRGRGLDGTRTLLLGVTYKANIADVRMTPAYQVAQQLRARGAEVSYHDPYIDDWRVDGLAVPRHTDLEAALADAHLVVLLQRHNAYHPDELAARARLLFDARGALAGRAGGHIAVL</sequence>
<dbReference type="RefSeq" id="WP_223104057.1">
    <property type="nucleotide sequence ID" value="NZ_CP061913.1"/>
</dbReference>
<evidence type="ECO:0000256" key="1">
    <source>
        <dbReference type="ARBA" id="ARBA00023002"/>
    </source>
</evidence>
<evidence type="ECO:0000313" key="5">
    <source>
        <dbReference type="EMBL" id="MFB9451726.1"/>
    </source>
</evidence>
<dbReference type="NCBIfam" id="TIGR03026">
    <property type="entry name" value="NDP-sugDHase"/>
    <property type="match status" value="1"/>
</dbReference>
<dbReference type="InterPro" id="IPR036220">
    <property type="entry name" value="UDP-Glc/GDP-Man_DH_C_sf"/>
</dbReference>
<dbReference type="SMART" id="SM00984">
    <property type="entry name" value="UDPG_MGDP_dh_C"/>
    <property type="match status" value="1"/>
</dbReference>
<dbReference type="Pfam" id="PF03721">
    <property type="entry name" value="UDPG_MGDP_dh_N"/>
    <property type="match status" value="1"/>
</dbReference>
<dbReference type="PIRSF" id="PIRSF500136">
    <property type="entry name" value="UDP_ManNAc_DH"/>
    <property type="match status" value="1"/>
</dbReference>
<gene>
    <name evidence="5" type="ORF">ACFFTR_52440</name>
</gene>
<organism evidence="5 6">
    <name type="scientific">Dactylosporangium vinaceum</name>
    <dbReference type="NCBI Taxonomy" id="53362"/>
    <lineage>
        <taxon>Bacteria</taxon>
        <taxon>Bacillati</taxon>
        <taxon>Actinomycetota</taxon>
        <taxon>Actinomycetes</taxon>
        <taxon>Micromonosporales</taxon>
        <taxon>Micromonosporaceae</taxon>
        <taxon>Dactylosporangium</taxon>
    </lineage>
</organism>
<dbReference type="PANTHER" id="PTHR43491:SF1">
    <property type="entry name" value="UDP-N-ACETYL-D-MANNOSAMINE DEHYDROGENASE"/>
    <property type="match status" value="1"/>
</dbReference>
<keyword evidence="2" id="KW-0520">NAD</keyword>
<dbReference type="SUPFAM" id="SSF48179">
    <property type="entry name" value="6-phosphogluconate dehydrogenase C-terminal domain-like"/>
    <property type="match status" value="1"/>
</dbReference>
<proteinExistence type="inferred from homology"/>
<evidence type="ECO:0000256" key="2">
    <source>
        <dbReference type="ARBA" id="ARBA00023027"/>
    </source>
</evidence>
<feature type="domain" description="UDP-glucose/GDP-mannose dehydrogenase C-terminal" evidence="4">
    <location>
        <begin position="318"/>
        <end position="413"/>
    </location>
</feature>
<reference evidence="5 6" key="1">
    <citation type="submission" date="2024-09" db="EMBL/GenBank/DDBJ databases">
        <authorList>
            <person name="Sun Q."/>
            <person name="Mori K."/>
        </authorList>
    </citation>
    <scope>NUCLEOTIDE SEQUENCE [LARGE SCALE GENOMIC DNA]</scope>
    <source>
        <strain evidence="5 6">JCM 3307</strain>
    </source>
</reference>
<dbReference type="Pfam" id="PF00984">
    <property type="entry name" value="UDPG_MGDP_dh"/>
    <property type="match status" value="1"/>
</dbReference>
<comment type="similarity">
    <text evidence="3">Belongs to the UDP-glucose/GDP-mannose dehydrogenase family.</text>
</comment>
<dbReference type="InterPro" id="IPR014027">
    <property type="entry name" value="UDP-Glc/GDP-Man_DH_C"/>
</dbReference>
<dbReference type="Proteomes" id="UP001589608">
    <property type="component" value="Unassembled WGS sequence"/>
</dbReference>
<protein>
    <submittedName>
        <fullName evidence="5">Nucleotide sugar dehydrogenase</fullName>
    </submittedName>
</protein>
<dbReference type="SUPFAM" id="SSF51735">
    <property type="entry name" value="NAD(P)-binding Rossmann-fold domains"/>
    <property type="match status" value="1"/>
</dbReference>
<evidence type="ECO:0000259" key="4">
    <source>
        <dbReference type="SMART" id="SM00984"/>
    </source>
</evidence>